<dbReference type="Gene3D" id="1.25.40.990">
    <property type="match status" value="1"/>
</dbReference>
<dbReference type="GO" id="GO:0005813">
    <property type="term" value="C:centrosome"/>
    <property type="evidence" value="ECO:0007669"/>
    <property type="project" value="TreeGrafter"/>
</dbReference>
<dbReference type="PANTHER" id="PTHR12436:SF38">
    <property type="entry name" value="SAC3 DOMAIN-CONTAINING PROTEIN 1"/>
    <property type="match status" value="1"/>
</dbReference>
<reference evidence="2" key="1">
    <citation type="journal article" date="2024" name="Gigascience">
        <title>Chromosome-level genome of the poultry shaft louse Menopon gallinae provides insight into the host-switching and adaptive evolution of parasitic lice.</title>
        <authorList>
            <person name="Xu Y."/>
            <person name="Ma L."/>
            <person name="Liu S."/>
            <person name="Liang Y."/>
            <person name="Liu Q."/>
            <person name="He Z."/>
            <person name="Tian L."/>
            <person name="Duan Y."/>
            <person name="Cai W."/>
            <person name="Li H."/>
            <person name="Song F."/>
        </authorList>
    </citation>
    <scope>NUCLEOTIDE SEQUENCE</scope>
    <source>
        <strain evidence="2">Cailab_2023a</strain>
    </source>
</reference>
<protein>
    <recommendedName>
        <fullName evidence="1">SAC3/GANP/THP3 conserved domain-containing protein</fullName>
    </recommendedName>
</protein>
<evidence type="ECO:0000313" key="2">
    <source>
        <dbReference type="EMBL" id="KAL0274752.1"/>
    </source>
</evidence>
<dbReference type="PANTHER" id="PTHR12436">
    <property type="entry name" value="80 KDA MCM3-ASSOCIATED PROTEIN"/>
    <property type="match status" value="1"/>
</dbReference>
<dbReference type="AlphaFoldDB" id="A0AAW2HXM3"/>
<accession>A0AAW2HXM3</accession>
<dbReference type="InterPro" id="IPR005062">
    <property type="entry name" value="SAC3/GANP/THP3_conserved"/>
</dbReference>
<organism evidence="2">
    <name type="scientific">Menopon gallinae</name>
    <name type="common">poultry shaft louse</name>
    <dbReference type="NCBI Taxonomy" id="328185"/>
    <lineage>
        <taxon>Eukaryota</taxon>
        <taxon>Metazoa</taxon>
        <taxon>Ecdysozoa</taxon>
        <taxon>Arthropoda</taxon>
        <taxon>Hexapoda</taxon>
        <taxon>Insecta</taxon>
        <taxon>Pterygota</taxon>
        <taxon>Neoptera</taxon>
        <taxon>Paraneoptera</taxon>
        <taxon>Psocodea</taxon>
        <taxon>Troctomorpha</taxon>
        <taxon>Phthiraptera</taxon>
        <taxon>Amblycera</taxon>
        <taxon>Menoponidae</taxon>
        <taxon>Menopon</taxon>
    </lineage>
</organism>
<gene>
    <name evidence="2" type="ORF">PYX00_002802</name>
</gene>
<dbReference type="EMBL" id="JARGDH010000002">
    <property type="protein sequence ID" value="KAL0274752.1"/>
    <property type="molecule type" value="Genomic_DNA"/>
</dbReference>
<dbReference type="GO" id="GO:0005634">
    <property type="term" value="C:nucleus"/>
    <property type="evidence" value="ECO:0007669"/>
    <property type="project" value="TreeGrafter"/>
</dbReference>
<sequence>MDKSEKTAAKYLVGTCTAMCPKEEMLLREKERLLHAYEMKTGTENDRYPQADPDKTVKAFRRSAAGNKMDRSELRPFPVLLKTIQYLFTEIFPRQSDDPLKVYNFMFDRLRSVRQDMVIQNLTAFECVYILEPITRFHIYFGYILVGEKGLDFDPFINNTHLQECLKRLLVCYDESETDIVNSLSQLSVSTNYYKNRQEIEAAYLLFNLSHIEAMTRGAKLTEAYLKKEILELSFAWYLKNFVRAFRLLKHLSPLLLCVFSSSLPEIRKQSLEAFSQAFNSPNSAYPVSHLRNLLLYEDESELIEDCKHFNIKVTDNNVNFSKKEFNTSAKSKKFKRLSWIDELLLKSDLVKMLCFGFE</sequence>
<dbReference type="GO" id="GO:0051225">
    <property type="term" value="P:spindle assembly"/>
    <property type="evidence" value="ECO:0007669"/>
    <property type="project" value="TreeGrafter"/>
</dbReference>
<dbReference type="Pfam" id="PF03399">
    <property type="entry name" value="SAC3_GANP"/>
    <property type="match status" value="1"/>
</dbReference>
<evidence type="ECO:0000259" key="1">
    <source>
        <dbReference type="Pfam" id="PF03399"/>
    </source>
</evidence>
<comment type="caution">
    <text evidence="2">The sequence shown here is derived from an EMBL/GenBank/DDBJ whole genome shotgun (WGS) entry which is preliminary data.</text>
</comment>
<dbReference type="InterPro" id="IPR045107">
    <property type="entry name" value="SAC3/GANP/THP3"/>
</dbReference>
<dbReference type="GO" id="GO:0051298">
    <property type="term" value="P:centrosome duplication"/>
    <property type="evidence" value="ECO:0007669"/>
    <property type="project" value="TreeGrafter"/>
</dbReference>
<name>A0AAW2HXM3_9NEOP</name>
<proteinExistence type="predicted"/>
<feature type="domain" description="SAC3/GANP/THP3 conserved" evidence="1">
    <location>
        <begin position="19"/>
        <end position="315"/>
    </location>
</feature>
<dbReference type="GO" id="GO:0005819">
    <property type="term" value="C:spindle"/>
    <property type="evidence" value="ECO:0007669"/>
    <property type="project" value="TreeGrafter"/>
</dbReference>